<dbReference type="Pfam" id="PF10022">
    <property type="entry name" value="DUF2264"/>
    <property type="match status" value="1"/>
</dbReference>
<keyword evidence="3" id="KW-1185">Reference proteome</keyword>
<accession>A0ABS9BJU3</accession>
<dbReference type="InterPro" id="IPR049349">
    <property type="entry name" value="DUF2264_N"/>
</dbReference>
<evidence type="ECO:0000259" key="1">
    <source>
        <dbReference type="Pfam" id="PF10022"/>
    </source>
</evidence>
<dbReference type="PANTHER" id="PTHR35339">
    <property type="entry name" value="LINALOOL DEHYDRATASE_ISOMERASE DOMAIN-CONTAINING PROTEIN"/>
    <property type="match status" value="1"/>
</dbReference>
<dbReference type="InterPro" id="IPR016624">
    <property type="entry name" value="UCP014753"/>
</dbReference>
<dbReference type="PANTHER" id="PTHR35339:SF3">
    <property type="entry name" value="DUF2264 DOMAIN-CONTAINING PROTEIN"/>
    <property type="match status" value="1"/>
</dbReference>
<comment type="caution">
    <text evidence="2">The sequence shown here is derived from an EMBL/GenBank/DDBJ whole genome shotgun (WGS) entry which is preliminary data.</text>
</comment>
<protein>
    <submittedName>
        <fullName evidence="2">DUF2264 domain-containing protein</fullName>
    </submittedName>
</protein>
<organism evidence="2 3">
    <name type="scientific">Flavihumibacter fluminis</name>
    <dbReference type="NCBI Taxonomy" id="2909236"/>
    <lineage>
        <taxon>Bacteria</taxon>
        <taxon>Pseudomonadati</taxon>
        <taxon>Bacteroidota</taxon>
        <taxon>Chitinophagia</taxon>
        <taxon>Chitinophagales</taxon>
        <taxon>Chitinophagaceae</taxon>
        <taxon>Flavihumibacter</taxon>
    </lineage>
</organism>
<evidence type="ECO:0000313" key="2">
    <source>
        <dbReference type="EMBL" id="MCF1715600.1"/>
    </source>
</evidence>
<dbReference type="RefSeq" id="WP_234866550.1">
    <property type="nucleotide sequence ID" value="NZ_JAKEVY010000003.1"/>
</dbReference>
<proteinExistence type="predicted"/>
<name>A0ABS9BJU3_9BACT</name>
<evidence type="ECO:0000313" key="3">
    <source>
        <dbReference type="Proteomes" id="UP001200145"/>
    </source>
</evidence>
<reference evidence="2 3" key="1">
    <citation type="submission" date="2022-01" db="EMBL/GenBank/DDBJ databases">
        <title>Flavihumibacter sp. nov., isolated from sediment of a river.</title>
        <authorList>
            <person name="Liu H."/>
        </authorList>
    </citation>
    <scope>NUCLEOTIDE SEQUENCE [LARGE SCALE GENOMIC DNA]</scope>
    <source>
        <strain evidence="2 3">RY-1</strain>
    </source>
</reference>
<dbReference type="Proteomes" id="UP001200145">
    <property type="component" value="Unassembled WGS sequence"/>
</dbReference>
<sequence length="416" mass="47372">MTARRKFLQTASFLGLGWIFPEKMMPGKGAGVPVLSDSRVFWYELLSKIALPILDPMSRGQLKASMQIEYSPAWGARDKTVAYMEAFGRLIAGLSPWLALPQDETPEGKLRTKITELLLKAHTHAVNPNSPDYLTWHREGQPLVDAAFIAHSFLRAPKQTWDMLDGNTRKRYIEHFKSLRRVKPPYNNWLLFAAMVEAFLFSVGEAYDPFRVDIALRKHEEWYAGDGWFKDGPVFHFDYYNGYVIHPMLLDILKVFQVQGKQQEEKYRLELKRMQRYSTFLERLISPEGTFPAFGRSITYRLGAFQPLSQLALMDLLPDGVSNGQVRAALSAVANRMFGVEGNFTDKGYLRLGFAGHQPTIADSYSNSGSMYLTSLGFLHLGLPADHAFWTAPAEDWTSRKAWSGQPFNKDYAVDY</sequence>
<gene>
    <name evidence="2" type="ORF">L0U88_13265</name>
</gene>
<dbReference type="EMBL" id="JAKEVY010000003">
    <property type="protein sequence ID" value="MCF1715600.1"/>
    <property type="molecule type" value="Genomic_DNA"/>
</dbReference>
<dbReference type="PIRSF" id="PIRSF014753">
    <property type="entry name" value="UCP014753"/>
    <property type="match status" value="1"/>
</dbReference>
<feature type="domain" description="DUF2264" evidence="1">
    <location>
        <begin position="39"/>
        <end position="397"/>
    </location>
</feature>